<keyword evidence="1" id="KW-0548">Nucleotidyltransferase</keyword>
<keyword evidence="1" id="KW-0695">RNA-directed DNA polymerase</keyword>
<evidence type="ECO:0000313" key="2">
    <source>
        <dbReference type="Proteomes" id="UP001054837"/>
    </source>
</evidence>
<name>A0AAV4UXK1_9ARAC</name>
<dbReference type="Proteomes" id="UP001054837">
    <property type="component" value="Unassembled WGS sequence"/>
</dbReference>
<organism evidence="1 2">
    <name type="scientific">Caerostris darwini</name>
    <dbReference type="NCBI Taxonomy" id="1538125"/>
    <lineage>
        <taxon>Eukaryota</taxon>
        <taxon>Metazoa</taxon>
        <taxon>Ecdysozoa</taxon>
        <taxon>Arthropoda</taxon>
        <taxon>Chelicerata</taxon>
        <taxon>Arachnida</taxon>
        <taxon>Araneae</taxon>
        <taxon>Araneomorphae</taxon>
        <taxon>Entelegynae</taxon>
        <taxon>Araneoidea</taxon>
        <taxon>Araneidae</taxon>
        <taxon>Caerostris</taxon>
    </lineage>
</organism>
<comment type="caution">
    <text evidence="1">The sequence shown here is derived from an EMBL/GenBank/DDBJ whole genome shotgun (WGS) entry which is preliminary data.</text>
</comment>
<reference evidence="1 2" key="1">
    <citation type="submission" date="2021-06" db="EMBL/GenBank/DDBJ databases">
        <title>Caerostris darwini draft genome.</title>
        <authorList>
            <person name="Kono N."/>
            <person name="Arakawa K."/>
        </authorList>
    </citation>
    <scope>NUCLEOTIDE SEQUENCE [LARGE SCALE GENOMIC DNA]</scope>
</reference>
<dbReference type="PANTHER" id="PTHR19446">
    <property type="entry name" value="REVERSE TRANSCRIPTASES"/>
    <property type="match status" value="1"/>
</dbReference>
<keyword evidence="2" id="KW-1185">Reference proteome</keyword>
<keyword evidence="1" id="KW-0808">Transferase</keyword>
<dbReference type="EMBL" id="BPLQ01012095">
    <property type="protein sequence ID" value="GIY62488.1"/>
    <property type="molecule type" value="Genomic_DNA"/>
</dbReference>
<accession>A0AAV4UXK1</accession>
<proteinExistence type="predicted"/>
<dbReference type="GO" id="GO:0003964">
    <property type="term" value="F:RNA-directed DNA polymerase activity"/>
    <property type="evidence" value="ECO:0007669"/>
    <property type="project" value="UniProtKB-KW"/>
</dbReference>
<sequence>MEDSATCQKLYRRRAVREILGNAGERCKIPLLSLQTFFSECWEGGTSDPQLYSSTGSEGRVELLENEFSEKEVWAVLKKAENTAPGPDRLTYHNLRLVDPGAKLLSRIFILCIRFRKIPSSLKSSTTILIPKEGDSSEVTNWRPIALSNTSYKTFMKCLSSRLSAWCERYDALSFCQKRFMPYDGVLEHNFIIQQSIERARSSKDI</sequence>
<dbReference type="AlphaFoldDB" id="A0AAV4UXK1"/>
<protein>
    <submittedName>
        <fullName evidence="1">Reverse transcriptase domain-containing protein</fullName>
    </submittedName>
</protein>
<evidence type="ECO:0000313" key="1">
    <source>
        <dbReference type="EMBL" id="GIY62488.1"/>
    </source>
</evidence>
<gene>
    <name evidence="1" type="primary">AVEN_246030_1</name>
    <name evidence="1" type="ORF">CDAR_495161</name>
</gene>